<comment type="caution">
    <text evidence="2">The sequence shown here is derived from an EMBL/GenBank/DDBJ whole genome shotgun (WGS) entry which is preliminary data.</text>
</comment>
<dbReference type="Proteomes" id="UP001159363">
    <property type="component" value="Chromosome 5"/>
</dbReference>
<protein>
    <submittedName>
        <fullName evidence="2">Uncharacterized protein</fullName>
    </submittedName>
</protein>
<organism evidence="2 3">
    <name type="scientific">Dryococelus australis</name>
    <dbReference type="NCBI Taxonomy" id="614101"/>
    <lineage>
        <taxon>Eukaryota</taxon>
        <taxon>Metazoa</taxon>
        <taxon>Ecdysozoa</taxon>
        <taxon>Arthropoda</taxon>
        <taxon>Hexapoda</taxon>
        <taxon>Insecta</taxon>
        <taxon>Pterygota</taxon>
        <taxon>Neoptera</taxon>
        <taxon>Polyneoptera</taxon>
        <taxon>Phasmatodea</taxon>
        <taxon>Verophasmatodea</taxon>
        <taxon>Anareolatae</taxon>
        <taxon>Phasmatidae</taxon>
        <taxon>Eurycanthinae</taxon>
        <taxon>Dryococelus</taxon>
    </lineage>
</organism>
<keyword evidence="3" id="KW-1185">Reference proteome</keyword>
<reference evidence="2 3" key="1">
    <citation type="submission" date="2023-02" db="EMBL/GenBank/DDBJ databases">
        <title>LHISI_Scaffold_Assembly.</title>
        <authorList>
            <person name="Stuart O.P."/>
            <person name="Cleave R."/>
            <person name="Magrath M.J.L."/>
            <person name="Mikheyev A.S."/>
        </authorList>
    </citation>
    <scope>NUCLEOTIDE SEQUENCE [LARGE SCALE GENOMIC DNA]</scope>
    <source>
        <strain evidence="2">Daus_M_001</strain>
        <tissue evidence="2">Leg muscle</tissue>
    </source>
</reference>
<evidence type="ECO:0000313" key="3">
    <source>
        <dbReference type="Proteomes" id="UP001159363"/>
    </source>
</evidence>
<feature type="region of interest" description="Disordered" evidence="1">
    <location>
        <begin position="49"/>
        <end position="84"/>
    </location>
</feature>
<evidence type="ECO:0000256" key="1">
    <source>
        <dbReference type="SAM" id="MobiDB-lite"/>
    </source>
</evidence>
<gene>
    <name evidence="2" type="ORF">PR048_018076</name>
</gene>
<proteinExistence type="predicted"/>
<feature type="compositionally biased region" description="Basic and acidic residues" evidence="1">
    <location>
        <begin position="8"/>
        <end position="24"/>
    </location>
</feature>
<name>A0ABQ9HBE6_9NEOP</name>
<feature type="region of interest" description="Disordered" evidence="1">
    <location>
        <begin position="1"/>
        <end position="30"/>
    </location>
</feature>
<evidence type="ECO:0000313" key="2">
    <source>
        <dbReference type="EMBL" id="KAJ8881591.1"/>
    </source>
</evidence>
<accession>A0ABQ9HBE6</accession>
<dbReference type="EMBL" id="JARBHB010000006">
    <property type="protein sequence ID" value="KAJ8881591.1"/>
    <property type="molecule type" value="Genomic_DNA"/>
</dbReference>
<sequence>MRGIEVGMEQRRNERVGEMGDPRENPTTTNIVWHESHMVIEVSMEQRLNERLGESGDPQENPLTSGVVWLESHMRKSGSDPAEN</sequence>